<dbReference type="GO" id="GO:0006355">
    <property type="term" value="P:regulation of DNA-templated transcription"/>
    <property type="evidence" value="ECO:0007669"/>
    <property type="project" value="InterPro"/>
</dbReference>
<feature type="region of interest" description="Disordered" evidence="1">
    <location>
        <begin position="194"/>
        <end position="214"/>
    </location>
</feature>
<dbReference type="SUPFAM" id="SSF46955">
    <property type="entry name" value="Putative DNA-binding domain"/>
    <property type="match status" value="1"/>
</dbReference>
<dbReference type="Proteomes" id="UP000295388">
    <property type="component" value="Unassembled WGS sequence"/>
</dbReference>
<accession>A0A4R6KJU3</accession>
<dbReference type="InterPro" id="IPR009061">
    <property type="entry name" value="DNA-bd_dom_put_sf"/>
</dbReference>
<evidence type="ECO:0000313" key="3">
    <source>
        <dbReference type="EMBL" id="TDO50752.1"/>
    </source>
</evidence>
<dbReference type="InterPro" id="IPR000551">
    <property type="entry name" value="MerR-type_HTH_dom"/>
</dbReference>
<dbReference type="GO" id="GO:0003677">
    <property type="term" value="F:DNA binding"/>
    <property type="evidence" value="ECO:0007669"/>
    <property type="project" value="InterPro"/>
</dbReference>
<proteinExistence type="predicted"/>
<dbReference type="Pfam" id="PF13411">
    <property type="entry name" value="MerR_1"/>
    <property type="match status" value="1"/>
</dbReference>
<dbReference type="AlphaFoldDB" id="A0A4R6KJU3"/>
<keyword evidence="4" id="KW-1185">Reference proteome</keyword>
<protein>
    <submittedName>
        <fullName evidence="3">MerR-like DNA binding protein</fullName>
    </submittedName>
</protein>
<gene>
    <name evidence="3" type="ORF">EV643_104250</name>
</gene>
<comment type="caution">
    <text evidence="3">The sequence shown here is derived from an EMBL/GenBank/DDBJ whole genome shotgun (WGS) entry which is preliminary data.</text>
</comment>
<dbReference type="Gene3D" id="1.10.1660.10">
    <property type="match status" value="1"/>
</dbReference>
<dbReference type="EMBL" id="SNWQ01000004">
    <property type="protein sequence ID" value="TDO50752.1"/>
    <property type="molecule type" value="Genomic_DNA"/>
</dbReference>
<organism evidence="3 4">
    <name type="scientific">Kribbella caucasensis</name>
    <dbReference type="NCBI Taxonomy" id="2512215"/>
    <lineage>
        <taxon>Bacteria</taxon>
        <taxon>Bacillati</taxon>
        <taxon>Actinomycetota</taxon>
        <taxon>Actinomycetes</taxon>
        <taxon>Propionibacteriales</taxon>
        <taxon>Kribbellaceae</taxon>
        <taxon>Kribbella</taxon>
    </lineage>
</organism>
<feature type="domain" description="HTH merR-type" evidence="2">
    <location>
        <begin position="39"/>
        <end position="93"/>
    </location>
</feature>
<sequence length="214" mass="23187">MVGTSELWTLDELTELVGSALAVDYPGQVNGRVRAVPDRRAIRWYMTIGLIDRPAELRGRTAFYGRRHLLQLVAIKRLQSQGRTLADIQAELSGATDRTLTTIAALPAEPLSAAGSPAPETIPQPARERFWTERPAATPDADETALATAIRLAIGVTIVLDPMGIQPTHLTTEQLSALRSAAAPLLAELARQRLTHHPDGHSRSTAQRELGDPT</sequence>
<evidence type="ECO:0000256" key="1">
    <source>
        <dbReference type="SAM" id="MobiDB-lite"/>
    </source>
</evidence>
<reference evidence="3 4" key="1">
    <citation type="submission" date="2019-03" db="EMBL/GenBank/DDBJ databases">
        <title>Genomic Encyclopedia of Type Strains, Phase III (KMG-III): the genomes of soil and plant-associated and newly described type strains.</title>
        <authorList>
            <person name="Whitman W."/>
        </authorList>
    </citation>
    <scope>NUCLEOTIDE SEQUENCE [LARGE SCALE GENOMIC DNA]</scope>
    <source>
        <strain evidence="3 4">VKM Ac-2527</strain>
    </source>
</reference>
<name>A0A4R6KJU3_9ACTN</name>
<evidence type="ECO:0000259" key="2">
    <source>
        <dbReference type="Pfam" id="PF13411"/>
    </source>
</evidence>
<dbReference type="RefSeq" id="WP_202869510.1">
    <property type="nucleotide sequence ID" value="NZ_SNWQ01000004.1"/>
</dbReference>
<evidence type="ECO:0000313" key="4">
    <source>
        <dbReference type="Proteomes" id="UP000295388"/>
    </source>
</evidence>